<organism evidence="5 6">
    <name type="scientific">Phocaeicola vulgatus</name>
    <name type="common">Bacteroides vulgatus</name>
    <dbReference type="NCBI Taxonomy" id="821"/>
    <lineage>
        <taxon>Bacteria</taxon>
        <taxon>Pseudomonadati</taxon>
        <taxon>Bacteroidota</taxon>
        <taxon>Bacteroidia</taxon>
        <taxon>Bacteroidales</taxon>
        <taxon>Bacteroidaceae</taxon>
        <taxon>Phocaeicola</taxon>
    </lineage>
</organism>
<gene>
    <name evidence="5" type="ORF">GAS29_13425</name>
</gene>
<name>A0A6I0HIG5_PHOVU</name>
<dbReference type="PANTHER" id="PTHR47504:SF5">
    <property type="entry name" value="RIGHT ORIGIN-BINDING PROTEIN"/>
    <property type="match status" value="1"/>
</dbReference>
<sequence length="285" mass="33380">MRLLCMNGHSSDLNEQMDSDFGFGCYRLDKDDIYRVDNNKSSCTLFMIEGDVNCDLGESQGLRIVQGRMMFIPQNMRIRIRATTCSECILLFWNKNMSICDKLFLRSLSILDATTDTDDMIIPIKRPLLEVLGSVRTYQETGLLCRHMHLLKQQELFVVLRGFYTKKELTAFFAASAEARQRFERFVLENYRKVNSVKEFAGLYYVSERTFSRKFRSCFGESPYKWIQKKKAEQIREIIRDSEFSLKIIAKQFGFSSLAYFTTYCKRVLGVSPSQLRRKNNRTDK</sequence>
<dbReference type="GO" id="GO:0003700">
    <property type="term" value="F:DNA-binding transcription factor activity"/>
    <property type="evidence" value="ECO:0007669"/>
    <property type="project" value="InterPro"/>
</dbReference>
<dbReference type="EMBL" id="WCWW01000030">
    <property type="protein sequence ID" value="KAB3854832.1"/>
    <property type="molecule type" value="Genomic_DNA"/>
</dbReference>
<accession>A0A6I0HIG5</accession>
<evidence type="ECO:0000256" key="3">
    <source>
        <dbReference type="ARBA" id="ARBA00023163"/>
    </source>
</evidence>
<comment type="caution">
    <text evidence="5">The sequence shown here is derived from an EMBL/GenBank/DDBJ whole genome shotgun (WGS) entry which is preliminary data.</text>
</comment>
<dbReference type="InterPro" id="IPR018060">
    <property type="entry name" value="HTH_AraC"/>
</dbReference>
<dbReference type="InterPro" id="IPR009057">
    <property type="entry name" value="Homeodomain-like_sf"/>
</dbReference>
<dbReference type="PANTHER" id="PTHR47504">
    <property type="entry name" value="RIGHT ORIGIN-BINDING PROTEIN"/>
    <property type="match status" value="1"/>
</dbReference>
<evidence type="ECO:0000313" key="6">
    <source>
        <dbReference type="Proteomes" id="UP000441522"/>
    </source>
</evidence>
<dbReference type="PROSITE" id="PS01124">
    <property type="entry name" value="HTH_ARAC_FAMILY_2"/>
    <property type="match status" value="1"/>
</dbReference>
<evidence type="ECO:0000313" key="5">
    <source>
        <dbReference type="EMBL" id="KAB3854832.1"/>
    </source>
</evidence>
<evidence type="ECO:0000256" key="2">
    <source>
        <dbReference type="ARBA" id="ARBA00023125"/>
    </source>
</evidence>
<dbReference type="InterPro" id="IPR050959">
    <property type="entry name" value="MarA-like"/>
</dbReference>
<dbReference type="AlphaFoldDB" id="A0A6I0HIG5"/>
<dbReference type="Proteomes" id="UP000441522">
    <property type="component" value="Unassembled WGS sequence"/>
</dbReference>
<keyword evidence="2" id="KW-0238">DNA-binding</keyword>
<feature type="domain" description="HTH araC/xylS-type" evidence="4">
    <location>
        <begin position="181"/>
        <end position="279"/>
    </location>
</feature>
<proteinExistence type="predicted"/>
<dbReference type="Pfam" id="PF12833">
    <property type="entry name" value="HTH_18"/>
    <property type="match status" value="1"/>
</dbReference>
<keyword evidence="3" id="KW-0804">Transcription</keyword>
<evidence type="ECO:0000256" key="1">
    <source>
        <dbReference type="ARBA" id="ARBA00023015"/>
    </source>
</evidence>
<keyword evidence="1" id="KW-0805">Transcription regulation</keyword>
<dbReference type="Gene3D" id="1.10.10.60">
    <property type="entry name" value="Homeodomain-like"/>
    <property type="match status" value="1"/>
</dbReference>
<dbReference type="GO" id="GO:0043565">
    <property type="term" value="F:sequence-specific DNA binding"/>
    <property type="evidence" value="ECO:0007669"/>
    <property type="project" value="InterPro"/>
</dbReference>
<protein>
    <submittedName>
        <fullName evidence="5">Helix-turn-helix transcriptional regulator</fullName>
    </submittedName>
</protein>
<dbReference type="SUPFAM" id="SSF46689">
    <property type="entry name" value="Homeodomain-like"/>
    <property type="match status" value="2"/>
</dbReference>
<dbReference type="SMART" id="SM00342">
    <property type="entry name" value="HTH_ARAC"/>
    <property type="match status" value="1"/>
</dbReference>
<reference evidence="5 6" key="1">
    <citation type="journal article" date="2019" name="Nat. Med.">
        <title>A library of human gut bacterial isolates paired with longitudinal multiomics data enables mechanistic microbiome research.</title>
        <authorList>
            <person name="Poyet M."/>
            <person name="Groussin M."/>
            <person name="Gibbons S.M."/>
            <person name="Avila-Pacheco J."/>
            <person name="Jiang X."/>
            <person name="Kearney S.M."/>
            <person name="Perrotta A.R."/>
            <person name="Berdy B."/>
            <person name="Zhao S."/>
            <person name="Lieberman T.D."/>
            <person name="Swanson P.K."/>
            <person name="Smith M."/>
            <person name="Roesemann S."/>
            <person name="Alexander J.E."/>
            <person name="Rich S.A."/>
            <person name="Livny J."/>
            <person name="Vlamakis H."/>
            <person name="Clish C."/>
            <person name="Bullock K."/>
            <person name="Deik A."/>
            <person name="Scott J."/>
            <person name="Pierce K.A."/>
            <person name="Xavier R.J."/>
            <person name="Alm E.J."/>
        </authorList>
    </citation>
    <scope>NUCLEOTIDE SEQUENCE [LARGE SCALE GENOMIC DNA]</scope>
    <source>
        <strain evidence="5 6">BIOML-A5</strain>
    </source>
</reference>
<evidence type="ECO:0000259" key="4">
    <source>
        <dbReference type="PROSITE" id="PS01124"/>
    </source>
</evidence>